<evidence type="ECO:0000256" key="9">
    <source>
        <dbReference type="SAM" id="MobiDB-lite"/>
    </source>
</evidence>
<keyword evidence="8" id="KW-0482">Metalloprotease</keyword>
<keyword evidence="3" id="KW-0645">Protease</keyword>
<sequence length="584" mass="64496">MPRSHYSSGSGSGFGPGRSTSSSSTSTSTSAYAPLSSKDLARSAEMFEWRPQIPLKFHIGSLDAMYREGRTYLAEHNYAKAFVLLMRFTIICVDKVPTHPEANTPEGRRMVRTVTRRLKTVMALLESTKEQLDVARQRWVDQHPQDEYERRLDRRDSKVGKERKKTTTFAELDPALSWNPYAQAELLDAADHVELAIALANKRGQEGGSRGARTRASTTPGKDTRRDAEDISRAMERARWQLDEMSRPPPSYDDSNTADAGHSYQQPQDPVVPVSYSYPSIHKSTPMSYDSMRFDQRRDAAAASASGPPRPPKQPAAASLAPAARPPPVPSRGEPLSSRYNDDLVSLHQSSEPPSTASTPPPPPRLPPKTVEPDSVEAAAQPGKKSQYTFKPAAYLESGAPIRSVFLPDTLRRDFLRVAQPNTDKGIETCGILCGKTANNALFITCLLIPQQIGTRDSCETTGEVATLEYCSEHDLIQIGWIHTHPTQTCFMSSLDMHTHAGYQIMMDESIAIVCAPAHEPSWGIFRLTNPPGLPYIGGCRKAGAFHEHDLRPHEIYTEAKNPPGHVFVVPGIDFAVADLREEK</sequence>
<comment type="cofactor">
    <cofactor evidence="1">
        <name>Zn(2+)</name>
        <dbReference type="ChEBI" id="CHEBI:29105"/>
    </cofactor>
</comment>
<proteinExistence type="inferred from homology"/>
<dbReference type="VEuPathDB" id="FungiDB:SPSK_04158"/>
<dbReference type="PANTHER" id="PTHR12947">
    <property type="entry name" value="AMSH-LIKE PROTEASE"/>
    <property type="match status" value="1"/>
</dbReference>
<comment type="similarity">
    <text evidence="2">Belongs to the peptidase M67C family.</text>
</comment>
<feature type="compositionally biased region" description="Polar residues" evidence="9">
    <location>
        <begin position="253"/>
        <end position="268"/>
    </location>
</feature>
<keyword evidence="6" id="KW-0378">Hydrolase</keyword>
<reference evidence="11 12" key="1">
    <citation type="journal article" date="2014" name="BMC Genomics">
        <title>Comparative genomics of the major fungal agents of human and animal Sporotrichosis: Sporothrix schenckii and Sporothrix brasiliensis.</title>
        <authorList>
            <person name="Teixeira M.M."/>
            <person name="de Almeida L.G."/>
            <person name="Kubitschek-Barreira P."/>
            <person name="Alves F.L."/>
            <person name="Kioshima E.S."/>
            <person name="Abadio A.K."/>
            <person name="Fernandes L."/>
            <person name="Derengowski L.S."/>
            <person name="Ferreira K.S."/>
            <person name="Souza R.C."/>
            <person name="Ruiz J.C."/>
            <person name="de Andrade N.C."/>
            <person name="Paes H.C."/>
            <person name="Nicola A.M."/>
            <person name="Albuquerque P."/>
            <person name="Gerber A.L."/>
            <person name="Martins V.P."/>
            <person name="Peconick L.D."/>
            <person name="Neto A.V."/>
            <person name="Chaucanez C.B."/>
            <person name="Silva P.A."/>
            <person name="Cunha O.L."/>
            <person name="de Oliveira F.F."/>
            <person name="dos Santos T.C."/>
            <person name="Barros A.L."/>
            <person name="Soares M.A."/>
            <person name="de Oliveira L.M."/>
            <person name="Marini M.M."/>
            <person name="Villalobos-Duno H."/>
            <person name="Cunha M.M."/>
            <person name="de Hoog S."/>
            <person name="da Silveira J.F."/>
            <person name="Henrissat B."/>
            <person name="Nino-Vega G.A."/>
            <person name="Cisalpino P.S."/>
            <person name="Mora-Montes H.M."/>
            <person name="Almeida S.R."/>
            <person name="Stajich J.E."/>
            <person name="Lopes-Bezerra L.M."/>
            <person name="Vasconcelos A.T."/>
            <person name="Felipe M.S."/>
        </authorList>
    </citation>
    <scope>NUCLEOTIDE SEQUENCE [LARGE SCALE GENOMIC DNA]</scope>
    <source>
        <strain evidence="11 12">1099-18</strain>
    </source>
</reference>
<evidence type="ECO:0000259" key="10">
    <source>
        <dbReference type="PROSITE" id="PS50249"/>
    </source>
</evidence>
<comment type="caution">
    <text evidence="11">The sequence shown here is derived from an EMBL/GenBank/DDBJ whole genome shotgun (WGS) entry which is preliminary data.</text>
</comment>
<feature type="region of interest" description="Disordered" evidence="9">
    <location>
        <begin position="145"/>
        <end position="166"/>
    </location>
</feature>
<keyword evidence="5" id="KW-0833">Ubl conjugation pathway</keyword>
<reference evidence="11 12" key="2">
    <citation type="journal article" date="2015" name="Eukaryot. Cell">
        <title>Asexual propagation of a virulent clone complex in a human and feline outbreak of sporotrichosis.</title>
        <authorList>
            <person name="Teixeira Mde M."/>
            <person name="Rodrigues A.M."/>
            <person name="Tsui C.K."/>
            <person name="de Almeida L.G."/>
            <person name="Van Diepeningen A.D."/>
            <person name="van den Ende B.G."/>
            <person name="Fernandes G.F."/>
            <person name="Kano R."/>
            <person name="Hamelin R.C."/>
            <person name="Lopes-Bezerra L.M."/>
            <person name="Vasconcelos A.T."/>
            <person name="de Hoog S."/>
            <person name="de Camargo Z.P."/>
            <person name="Felipe M.S."/>
        </authorList>
    </citation>
    <scope>NUCLEOTIDE SEQUENCE [LARGE SCALE GENOMIC DNA]</scope>
    <source>
        <strain evidence="11 12">1099-18</strain>
    </source>
</reference>
<keyword evidence="7" id="KW-0862">Zinc</keyword>
<feature type="compositionally biased region" description="Basic and acidic residues" evidence="9">
    <location>
        <begin position="222"/>
        <end position="246"/>
    </location>
</feature>
<evidence type="ECO:0000256" key="4">
    <source>
        <dbReference type="ARBA" id="ARBA00022723"/>
    </source>
</evidence>
<dbReference type="InterPro" id="IPR000555">
    <property type="entry name" value="JAMM/MPN+_dom"/>
</dbReference>
<dbReference type="InterPro" id="IPR037518">
    <property type="entry name" value="MPN"/>
</dbReference>
<dbReference type="GO" id="GO:0140492">
    <property type="term" value="F:metal-dependent deubiquitinase activity"/>
    <property type="evidence" value="ECO:0007669"/>
    <property type="project" value="InterPro"/>
</dbReference>
<dbReference type="Gene3D" id="3.40.140.10">
    <property type="entry name" value="Cytidine Deaminase, domain 2"/>
    <property type="match status" value="1"/>
</dbReference>
<dbReference type="AlphaFoldDB" id="A0A0F2M1I6"/>
<organism evidence="11 12">
    <name type="scientific">Sporothrix schenckii 1099-18</name>
    <dbReference type="NCBI Taxonomy" id="1397361"/>
    <lineage>
        <taxon>Eukaryota</taxon>
        <taxon>Fungi</taxon>
        <taxon>Dikarya</taxon>
        <taxon>Ascomycota</taxon>
        <taxon>Pezizomycotina</taxon>
        <taxon>Sordariomycetes</taxon>
        <taxon>Sordariomycetidae</taxon>
        <taxon>Ophiostomatales</taxon>
        <taxon>Ophiostomataceae</taxon>
        <taxon>Sporothrix</taxon>
    </lineage>
</organism>
<feature type="compositionally biased region" description="Basic and acidic residues" evidence="9">
    <location>
        <begin position="145"/>
        <end position="160"/>
    </location>
</feature>
<evidence type="ECO:0000313" key="11">
    <source>
        <dbReference type="EMBL" id="KJR83563.1"/>
    </source>
</evidence>
<dbReference type="PROSITE" id="PS50249">
    <property type="entry name" value="MPN"/>
    <property type="match status" value="1"/>
</dbReference>
<dbReference type="InterPro" id="IPR015063">
    <property type="entry name" value="USP8_dimer"/>
</dbReference>
<evidence type="ECO:0000256" key="6">
    <source>
        <dbReference type="ARBA" id="ARBA00022801"/>
    </source>
</evidence>
<evidence type="ECO:0000256" key="5">
    <source>
        <dbReference type="ARBA" id="ARBA00022786"/>
    </source>
</evidence>
<dbReference type="OrthoDB" id="3640at2759"/>
<evidence type="ECO:0000256" key="3">
    <source>
        <dbReference type="ARBA" id="ARBA00022670"/>
    </source>
</evidence>
<evidence type="ECO:0000256" key="8">
    <source>
        <dbReference type="ARBA" id="ARBA00023049"/>
    </source>
</evidence>
<dbReference type="InterPro" id="IPR044098">
    <property type="entry name" value="STAMBP/STALP-like_MPN"/>
</dbReference>
<dbReference type="Gene3D" id="1.20.58.80">
    <property type="entry name" value="Phosphotransferase system, lactose/cellobiose-type IIA subunit"/>
    <property type="match status" value="1"/>
</dbReference>
<evidence type="ECO:0000313" key="12">
    <source>
        <dbReference type="Proteomes" id="UP000033710"/>
    </source>
</evidence>
<gene>
    <name evidence="11" type="ORF">SPSK_04158</name>
</gene>
<feature type="domain" description="MPN" evidence="10">
    <location>
        <begin position="404"/>
        <end position="532"/>
    </location>
</feature>
<dbReference type="GO" id="GO:0061578">
    <property type="term" value="F:K63-linked deubiquitinase activity"/>
    <property type="evidence" value="ECO:0007669"/>
    <property type="project" value="InterPro"/>
</dbReference>
<dbReference type="CDD" id="cd08066">
    <property type="entry name" value="MPN_AMSH_like"/>
    <property type="match status" value="1"/>
</dbReference>
<accession>A0A0F2M1I6</accession>
<name>A0A0F2M1I6_SPOSC</name>
<dbReference type="SUPFAM" id="SSF102712">
    <property type="entry name" value="JAB1/MPN domain"/>
    <property type="match status" value="1"/>
</dbReference>
<protein>
    <submittedName>
        <fullName evidence="11">STAM-binding protein</fullName>
    </submittedName>
</protein>
<dbReference type="GO" id="GO:0016020">
    <property type="term" value="C:membrane"/>
    <property type="evidence" value="ECO:0007669"/>
    <property type="project" value="TreeGrafter"/>
</dbReference>
<dbReference type="EMBL" id="AXCR01000010">
    <property type="protein sequence ID" value="KJR83563.1"/>
    <property type="molecule type" value="Genomic_DNA"/>
</dbReference>
<keyword evidence="4" id="KW-0479">Metal-binding</keyword>
<dbReference type="Pfam" id="PF01398">
    <property type="entry name" value="JAB"/>
    <property type="match status" value="1"/>
</dbReference>
<dbReference type="GO" id="GO:0046872">
    <property type="term" value="F:metal ion binding"/>
    <property type="evidence" value="ECO:0007669"/>
    <property type="project" value="UniProtKB-KW"/>
</dbReference>
<evidence type="ECO:0000256" key="7">
    <source>
        <dbReference type="ARBA" id="ARBA00022833"/>
    </source>
</evidence>
<dbReference type="GO" id="GO:0005768">
    <property type="term" value="C:endosome"/>
    <property type="evidence" value="ECO:0007669"/>
    <property type="project" value="TreeGrafter"/>
</dbReference>
<feature type="region of interest" description="Disordered" evidence="9">
    <location>
        <begin position="1"/>
        <end position="34"/>
    </location>
</feature>
<dbReference type="KEGG" id="ssck:SPSK_04158"/>
<dbReference type="Proteomes" id="UP000033710">
    <property type="component" value="Unassembled WGS sequence"/>
</dbReference>
<dbReference type="GO" id="GO:0006508">
    <property type="term" value="P:proteolysis"/>
    <property type="evidence" value="ECO:0007669"/>
    <property type="project" value="UniProtKB-KW"/>
</dbReference>
<dbReference type="Pfam" id="PF08969">
    <property type="entry name" value="USP8_dimer"/>
    <property type="match status" value="1"/>
</dbReference>
<dbReference type="MEROPS" id="M67.A14"/>
<feature type="region of interest" description="Disordered" evidence="9">
    <location>
        <begin position="203"/>
        <end position="279"/>
    </location>
</feature>
<dbReference type="PANTHER" id="PTHR12947:SF13">
    <property type="entry name" value="FI19924P1"/>
    <property type="match status" value="1"/>
</dbReference>
<dbReference type="GeneID" id="27666246"/>
<evidence type="ECO:0000256" key="2">
    <source>
        <dbReference type="ARBA" id="ARBA00010981"/>
    </source>
</evidence>
<dbReference type="FunFam" id="3.40.140.10:FF:000033">
    <property type="entry name" value="AMSH-like protease sst2"/>
    <property type="match status" value="1"/>
</dbReference>
<feature type="compositionally biased region" description="Low complexity" evidence="9">
    <location>
        <begin position="17"/>
        <end position="30"/>
    </location>
</feature>
<evidence type="ECO:0000256" key="1">
    <source>
        <dbReference type="ARBA" id="ARBA00001947"/>
    </source>
</evidence>
<feature type="region of interest" description="Disordered" evidence="9">
    <location>
        <begin position="298"/>
        <end position="384"/>
    </location>
</feature>
<dbReference type="RefSeq" id="XP_016586239.1">
    <property type="nucleotide sequence ID" value="XM_016730969.1"/>
</dbReference>
<dbReference type="SMART" id="SM00232">
    <property type="entry name" value="JAB_MPN"/>
    <property type="match status" value="1"/>
</dbReference>
<dbReference type="GO" id="GO:0070536">
    <property type="term" value="P:protein K63-linked deubiquitination"/>
    <property type="evidence" value="ECO:0007669"/>
    <property type="project" value="InterPro"/>
</dbReference>